<keyword evidence="1" id="KW-0732">Signal</keyword>
<proteinExistence type="predicted"/>
<protein>
    <submittedName>
        <fullName evidence="3">Putative regulator of septum formation</fullName>
    </submittedName>
</protein>
<accession>A0A2A9CPE6</accession>
<dbReference type="OrthoDB" id="3628931at2"/>
<dbReference type="PROSITE" id="PS51257">
    <property type="entry name" value="PROKAR_LIPOPROTEIN"/>
    <property type="match status" value="1"/>
</dbReference>
<dbReference type="AlphaFoldDB" id="A0A2A9CPE6"/>
<evidence type="ECO:0000256" key="1">
    <source>
        <dbReference type="SAM" id="SignalP"/>
    </source>
</evidence>
<evidence type="ECO:0000259" key="2">
    <source>
        <dbReference type="Pfam" id="PF13845"/>
    </source>
</evidence>
<feature type="chain" id="PRO_5039252494" evidence="1">
    <location>
        <begin position="19"/>
        <end position="151"/>
    </location>
</feature>
<dbReference type="EMBL" id="PDJC01000001">
    <property type="protein sequence ID" value="PFG16071.1"/>
    <property type="molecule type" value="Genomic_DNA"/>
</dbReference>
<evidence type="ECO:0000313" key="3">
    <source>
        <dbReference type="EMBL" id="PFG16071.1"/>
    </source>
</evidence>
<keyword evidence="4" id="KW-1185">Reference proteome</keyword>
<organism evidence="3 4">
    <name type="scientific">Propionicimonas paludicola</name>
    <dbReference type="NCBI Taxonomy" id="185243"/>
    <lineage>
        <taxon>Bacteria</taxon>
        <taxon>Bacillati</taxon>
        <taxon>Actinomycetota</taxon>
        <taxon>Actinomycetes</taxon>
        <taxon>Propionibacteriales</taxon>
        <taxon>Nocardioidaceae</taxon>
        <taxon>Propionicimonas</taxon>
    </lineage>
</organism>
<feature type="domain" description="Septum formation-related" evidence="2">
    <location>
        <begin position="41"/>
        <end position="138"/>
    </location>
</feature>
<gene>
    <name evidence="3" type="ORF">ATK74_0601</name>
</gene>
<feature type="signal peptide" evidence="1">
    <location>
        <begin position="1"/>
        <end position="18"/>
    </location>
</feature>
<reference evidence="3 4" key="1">
    <citation type="submission" date="2017-10" db="EMBL/GenBank/DDBJ databases">
        <title>Sequencing the genomes of 1000 actinobacteria strains.</title>
        <authorList>
            <person name="Klenk H.-P."/>
        </authorList>
    </citation>
    <scope>NUCLEOTIDE SEQUENCE [LARGE SCALE GENOMIC DNA]</scope>
    <source>
        <strain evidence="3 4">DSM 15597</strain>
    </source>
</reference>
<dbReference type="Pfam" id="PF13845">
    <property type="entry name" value="Septum_form"/>
    <property type="match status" value="1"/>
</dbReference>
<comment type="caution">
    <text evidence="3">The sequence shown here is derived from an EMBL/GenBank/DDBJ whole genome shotgun (WGS) entry which is preliminary data.</text>
</comment>
<dbReference type="Proteomes" id="UP000226079">
    <property type="component" value="Unassembled WGS sequence"/>
</dbReference>
<sequence length="151" mass="15970">MRAWVAVAAAAVLLAGCAAPVRDPSGRLTAPTTADAYAIRAGDCVGELGTGSVTKLELLPCDQEHYWEAFLLTELEGTDYPGDVALAKQSEQRCTDAFAEFVGTPLKKSKYSFTYLSPTEQTWKSAKDRALVCLVGLPNGGVTGSLRGVAK</sequence>
<evidence type="ECO:0000313" key="4">
    <source>
        <dbReference type="Proteomes" id="UP000226079"/>
    </source>
</evidence>
<name>A0A2A9CPE6_9ACTN</name>
<dbReference type="RefSeq" id="WP_098459645.1">
    <property type="nucleotide sequence ID" value="NZ_PDJC01000001.1"/>
</dbReference>
<dbReference type="InterPro" id="IPR026004">
    <property type="entry name" value="Septum_form"/>
</dbReference>